<feature type="transmembrane region" description="Helical" evidence="1">
    <location>
        <begin position="82"/>
        <end position="102"/>
    </location>
</feature>
<dbReference type="HOGENOM" id="CLU_1677882_0_0_1"/>
<dbReference type="STRING" id="1287681.M7SI58"/>
<feature type="transmembrane region" description="Helical" evidence="1">
    <location>
        <begin position="133"/>
        <end position="150"/>
    </location>
</feature>
<dbReference type="Proteomes" id="UP000012174">
    <property type="component" value="Unassembled WGS sequence"/>
</dbReference>
<dbReference type="InterPro" id="IPR046529">
    <property type="entry name" value="DUF6594"/>
</dbReference>
<gene>
    <name evidence="3" type="ORF">UCREL1_9203</name>
</gene>
<feature type="transmembrane region" description="Helical" evidence="1">
    <location>
        <begin position="108"/>
        <end position="126"/>
    </location>
</feature>
<proteinExistence type="predicted"/>
<evidence type="ECO:0000313" key="4">
    <source>
        <dbReference type="Proteomes" id="UP000012174"/>
    </source>
</evidence>
<organism evidence="3 4">
    <name type="scientific">Eutypa lata (strain UCR-EL1)</name>
    <name type="common">Grapevine dieback disease fungus</name>
    <name type="synonym">Eutypa armeniacae</name>
    <dbReference type="NCBI Taxonomy" id="1287681"/>
    <lineage>
        <taxon>Eukaryota</taxon>
        <taxon>Fungi</taxon>
        <taxon>Dikarya</taxon>
        <taxon>Ascomycota</taxon>
        <taxon>Pezizomycotina</taxon>
        <taxon>Sordariomycetes</taxon>
        <taxon>Xylariomycetidae</taxon>
        <taxon>Xylariales</taxon>
        <taxon>Diatrypaceae</taxon>
        <taxon>Eutypa</taxon>
    </lineage>
</organism>
<dbReference type="KEGG" id="ela:UCREL1_9203"/>
<evidence type="ECO:0000313" key="3">
    <source>
        <dbReference type="EMBL" id="EMR63847.1"/>
    </source>
</evidence>
<keyword evidence="1" id="KW-0472">Membrane</keyword>
<reference evidence="4" key="1">
    <citation type="journal article" date="2013" name="Genome Announc.">
        <title>Draft genome sequence of the grapevine dieback fungus Eutypa lata UCR-EL1.</title>
        <authorList>
            <person name="Blanco-Ulate B."/>
            <person name="Rolshausen P.E."/>
            <person name="Cantu D."/>
        </authorList>
    </citation>
    <scope>NUCLEOTIDE SEQUENCE [LARGE SCALE GENOMIC DNA]</scope>
    <source>
        <strain evidence="4">UCR-EL1</strain>
    </source>
</reference>
<keyword evidence="1" id="KW-0812">Transmembrane</keyword>
<dbReference type="OrthoDB" id="5342093at2759"/>
<protein>
    <recommendedName>
        <fullName evidence="2">DUF6594 domain-containing protein</fullName>
    </recommendedName>
</protein>
<keyword evidence="1" id="KW-1133">Transmembrane helix</keyword>
<dbReference type="Pfam" id="PF20237">
    <property type="entry name" value="DUF6594"/>
    <property type="match status" value="1"/>
</dbReference>
<name>M7SI58_EUTLA</name>
<accession>M7SI58</accession>
<evidence type="ECO:0000259" key="2">
    <source>
        <dbReference type="Pfam" id="PF20237"/>
    </source>
</evidence>
<dbReference type="EMBL" id="KB707155">
    <property type="protein sequence ID" value="EMR63847.1"/>
    <property type="molecule type" value="Genomic_DNA"/>
</dbReference>
<sequence>MIETLRKNAPVNGDSWQFLKLRGDFVSTRADRAHEPFESLIHDDGPIAGIFQWAMKDRDRPQNEGDASTYLLTDRIEAFGRALVGLVCGFFLVAPIAILLLAPLSKGVSLAVACVFGGLFVLVLSLRRMKMDTVMLAFSAYMAVLVAFLANQPQGGC</sequence>
<dbReference type="AlphaFoldDB" id="M7SI58"/>
<evidence type="ECO:0000256" key="1">
    <source>
        <dbReference type="SAM" id="Phobius"/>
    </source>
</evidence>
<keyword evidence="4" id="KW-1185">Reference proteome</keyword>
<feature type="domain" description="DUF6594" evidence="2">
    <location>
        <begin position="3"/>
        <end position="146"/>
    </location>
</feature>